<reference evidence="1" key="1">
    <citation type="submission" date="2018-05" db="EMBL/GenBank/DDBJ databases">
        <authorList>
            <person name="Lanie J.A."/>
            <person name="Ng W.-L."/>
            <person name="Kazmierczak K.M."/>
            <person name="Andrzejewski T.M."/>
            <person name="Davidsen T.M."/>
            <person name="Wayne K.J."/>
            <person name="Tettelin H."/>
            <person name="Glass J.I."/>
            <person name="Rusch D."/>
            <person name="Podicherti R."/>
            <person name="Tsui H.-C.T."/>
            <person name="Winkler M.E."/>
        </authorList>
    </citation>
    <scope>NUCLEOTIDE SEQUENCE</scope>
</reference>
<gene>
    <name evidence="1" type="ORF">METZ01_LOCUS282501</name>
</gene>
<dbReference type="AlphaFoldDB" id="A0A382L3T7"/>
<evidence type="ECO:0000313" key="1">
    <source>
        <dbReference type="EMBL" id="SVC29647.1"/>
    </source>
</evidence>
<organism evidence="1">
    <name type="scientific">marine metagenome</name>
    <dbReference type="NCBI Taxonomy" id="408172"/>
    <lineage>
        <taxon>unclassified sequences</taxon>
        <taxon>metagenomes</taxon>
        <taxon>ecological metagenomes</taxon>
    </lineage>
</organism>
<name>A0A382L3T7_9ZZZZ</name>
<accession>A0A382L3T7</accession>
<dbReference type="EMBL" id="UINC01083696">
    <property type="protein sequence ID" value="SVC29647.1"/>
    <property type="molecule type" value="Genomic_DNA"/>
</dbReference>
<protein>
    <submittedName>
        <fullName evidence="1">Uncharacterized protein</fullName>
    </submittedName>
</protein>
<feature type="non-terminal residue" evidence="1">
    <location>
        <position position="1"/>
    </location>
</feature>
<proteinExistence type="predicted"/>
<sequence>VEKVANSAKTATFEKKCSQISHFSRVLHDENKEELQFLRDERAAIREFDGGMSRSRAEYLSVLDVPCLPTHSNNQT</sequence>